<name>A0A0R1VSY7_9LACO</name>
<dbReference type="AlphaFoldDB" id="A0A0R1VSY7"/>
<keyword evidence="2" id="KW-0238">DNA-binding</keyword>
<dbReference type="Gene3D" id="1.10.10.10">
    <property type="entry name" value="Winged helix-like DNA-binding domain superfamily/Winged helix DNA-binding domain"/>
    <property type="match status" value="1"/>
</dbReference>
<dbReference type="PROSITE" id="PS50995">
    <property type="entry name" value="HTH_MARR_2"/>
    <property type="match status" value="1"/>
</dbReference>
<evidence type="ECO:0000313" key="5">
    <source>
        <dbReference type="EMBL" id="KRM06484.1"/>
    </source>
</evidence>
<feature type="domain" description="HTH marR-type" evidence="4">
    <location>
        <begin position="17"/>
        <end position="152"/>
    </location>
</feature>
<dbReference type="Pfam" id="PF01047">
    <property type="entry name" value="MarR"/>
    <property type="match status" value="1"/>
</dbReference>
<protein>
    <submittedName>
        <fullName evidence="5">MarR family transcriptional regulator</fullName>
    </submittedName>
</protein>
<dbReference type="STRING" id="1423750.FC89_GL000630"/>
<dbReference type="InterPro" id="IPR036388">
    <property type="entry name" value="WH-like_DNA-bd_sf"/>
</dbReference>
<evidence type="ECO:0000256" key="3">
    <source>
        <dbReference type="ARBA" id="ARBA00023163"/>
    </source>
</evidence>
<evidence type="ECO:0000313" key="6">
    <source>
        <dbReference type="Proteomes" id="UP000051451"/>
    </source>
</evidence>
<dbReference type="GO" id="GO:0003677">
    <property type="term" value="F:DNA binding"/>
    <property type="evidence" value="ECO:0007669"/>
    <property type="project" value="UniProtKB-KW"/>
</dbReference>
<evidence type="ECO:0000259" key="4">
    <source>
        <dbReference type="PROSITE" id="PS50995"/>
    </source>
</evidence>
<keyword evidence="6" id="KW-1185">Reference proteome</keyword>
<dbReference type="InterPro" id="IPR000835">
    <property type="entry name" value="HTH_MarR-typ"/>
</dbReference>
<comment type="caution">
    <text evidence="5">The sequence shown here is derived from an EMBL/GenBank/DDBJ whole genome shotgun (WGS) entry which is preliminary data.</text>
</comment>
<dbReference type="GO" id="GO:0003700">
    <property type="term" value="F:DNA-binding transcription factor activity"/>
    <property type="evidence" value="ECO:0007669"/>
    <property type="project" value="InterPro"/>
</dbReference>
<dbReference type="PATRIC" id="fig|1423750.3.peg.651"/>
<organism evidence="5 6">
    <name type="scientific">Liquorilactobacillus ghanensis DSM 18630</name>
    <dbReference type="NCBI Taxonomy" id="1423750"/>
    <lineage>
        <taxon>Bacteria</taxon>
        <taxon>Bacillati</taxon>
        <taxon>Bacillota</taxon>
        <taxon>Bacilli</taxon>
        <taxon>Lactobacillales</taxon>
        <taxon>Lactobacillaceae</taxon>
        <taxon>Liquorilactobacillus</taxon>
    </lineage>
</organism>
<dbReference type="PANTHER" id="PTHR42756:SF1">
    <property type="entry name" value="TRANSCRIPTIONAL REPRESSOR OF EMRAB OPERON"/>
    <property type="match status" value="1"/>
</dbReference>
<dbReference type="PRINTS" id="PR00598">
    <property type="entry name" value="HTHMARR"/>
</dbReference>
<dbReference type="Proteomes" id="UP000051451">
    <property type="component" value="Unassembled WGS sequence"/>
</dbReference>
<evidence type="ECO:0000256" key="2">
    <source>
        <dbReference type="ARBA" id="ARBA00023125"/>
    </source>
</evidence>
<proteinExistence type="predicted"/>
<dbReference type="PANTHER" id="PTHR42756">
    <property type="entry name" value="TRANSCRIPTIONAL REGULATOR, MARR"/>
    <property type="match status" value="1"/>
</dbReference>
<dbReference type="InterPro" id="IPR036390">
    <property type="entry name" value="WH_DNA-bd_sf"/>
</dbReference>
<keyword evidence="3" id="KW-0804">Transcription</keyword>
<dbReference type="EMBL" id="AZGB01000015">
    <property type="protein sequence ID" value="KRM06484.1"/>
    <property type="molecule type" value="Genomic_DNA"/>
</dbReference>
<keyword evidence="1" id="KW-0805">Transcription regulation</keyword>
<sequence>MDYKDKKDGRYAMENQVKTINNSLIRIYTGILWIEENELRKSQFSDLSIKEMHAINVITMYEQKTASQVAKELHLTPGTLTATIDRLVKKNYVKRIRSKHDRRVIRLGLTQKGRLMYRAHDAFHRMMVRSFLKDLDPEEVKTIEKALQNLESFLRKHS</sequence>
<dbReference type="SMART" id="SM00347">
    <property type="entry name" value="HTH_MARR"/>
    <property type="match status" value="1"/>
</dbReference>
<gene>
    <name evidence="5" type="ORF">FC89_GL000630</name>
</gene>
<accession>A0A0R1VSY7</accession>
<reference evidence="5 6" key="1">
    <citation type="journal article" date="2015" name="Genome Announc.">
        <title>Expanding the biotechnology potential of lactobacilli through comparative genomics of 213 strains and associated genera.</title>
        <authorList>
            <person name="Sun Z."/>
            <person name="Harris H.M."/>
            <person name="McCann A."/>
            <person name="Guo C."/>
            <person name="Argimon S."/>
            <person name="Zhang W."/>
            <person name="Yang X."/>
            <person name="Jeffery I.B."/>
            <person name="Cooney J.C."/>
            <person name="Kagawa T.F."/>
            <person name="Liu W."/>
            <person name="Song Y."/>
            <person name="Salvetti E."/>
            <person name="Wrobel A."/>
            <person name="Rasinkangas P."/>
            <person name="Parkhill J."/>
            <person name="Rea M.C."/>
            <person name="O'Sullivan O."/>
            <person name="Ritari J."/>
            <person name="Douillard F.P."/>
            <person name="Paul Ross R."/>
            <person name="Yang R."/>
            <person name="Briner A.E."/>
            <person name="Felis G.E."/>
            <person name="de Vos W.M."/>
            <person name="Barrangou R."/>
            <person name="Klaenhammer T.R."/>
            <person name="Caufield P.W."/>
            <person name="Cui Y."/>
            <person name="Zhang H."/>
            <person name="O'Toole P.W."/>
        </authorList>
    </citation>
    <scope>NUCLEOTIDE SEQUENCE [LARGE SCALE GENOMIC DNA]</scope>
    <source>
        <strain evidence="5 6">DSM 18630</strain>
    </source>
</reference>
<evidence type="ECO:0000256" key="1">
    <source>
        <dbReference type="ARBA" id="ARBA00023015"/>
    </source>
</evidence>
<dbReference type="SUPFAM" id="SSF46785">
    <property type="entry name" value="Winged helix' DNA-binding domain"/>
    <property type="match status" value="1"/>
</dbReference>